<keyword evidence="1 3" id="KW-0378">Hydrolase</keyword>
<feature type="domain" description="CN hydrolase" evidence="2">
    <location>
        <begin position="29"/>
        <end position="279"/>
    </location>
</feature>
<dbReference type="EMBL" id="KB007908">
    <property type="protein sequence ID" value="ELR20991.1"/>
    <property type="molecule type" value="Genomic_DNA"/>
</dbReference>
<evidence type="ECO:0000259" key="2">
    <source>
        <dbReference type="PROSITE" id="PS50263"/>
    </source>
</evidence>
<dbReference type="Gene3D" id="3.60.110.10">
    <property type="entry name" value="Carbon-nitrogen hydrolase"/>
    <property type="match status" value="1"/>
</dbReference>
<dbReference type="STRING" id="1257118.L8H973"/>
<dbReference type="VEuPathDB" id="AmoebaDB:ACA1_280030"/>
<evidence type="ECO:0000256" key="1">
    <source>
        <dbReference type="ARBA" id="ARBA00022801"/>
    </source>
</evidence>
<dbReference type="OrthoDB" id="412018at2759"/>
<dbReference type="CDD" id="cd07197">
    <property type="entry name" value="nitrilase"/>
    <property type="match status" value="1"/>
</dbReference>
<accession>L8H973</accession>
<keyword evidence="4" id="KW-1185">Reference proteome</keyword>
<evidence type="ECO:0000313" key="3">
    <source>
        <dbReference type="EMBL" id="ELR20991.1"/>
    </source>
</evidence>
<dbReference type="Pfam" id="PF00795">
    <property type="entry name" value="CN_hydrolase"/>
    <property type="match status" value="1"/>
</dbReference>
<reference evidence="3 4" key="1">
    <citation type="journal article" date="2013" name="Genome Biol.">
        <title>Genome of Acanthamoeba castellanii highlights extensive lateral gene transfer and early evolution of tyrosine kinase signaling.</title>
        <authorList>
            <person name="Clarke M."/>
            <person name="Lohan A.J."/>
            <person name="Liu B."/>
            <person name="Lagkouvardos I."/>
            <person name="Roy S."/>
            <person name="Zafar N."/>
            <person name="Bertelli C."/>
            <person name="Schilde C."/>
            <person name="Kianianmomeni A."/>
            <person name="Burglin T.R."/>
            <person name="Frech C."/>
            <person name="Turcotte B."/>
            <person name="Kopec K.O."/>
            <person name="Synnott J.M."/>
            <person name="Choo C."/>
            <person name="Paponov I."/>
            <person name="Finkler A."/>
            <person name="Soon Heng Tan C."/>
            <person name="Hutchins A.P."/>
            <person name="Weinmeier T."/>
            <person name="Rattei T."/>
            <person name="Chu J.S."/>
            <person name="Gimenez G."/>
            <person name="Irimia M."/>
            <person name="Rigden D.J."/>
            <person name="Fitzpatrick D.A."/>
            <person name="Lorenzo-Morales J."/>
            <person name="Bateman A."/>
            <person name="Chiu C.H."/>
            <person name="Tang P."/>
            <person name="Hegemann P."/>
            <person name="Fromm H."/>
            <person name="Raoult D."/>
            <person name="Greub G."/>
            <person name="Miranda-Saavedra D."/>
            <person name="Chen N."/>
            <person name="Nash P."/>
            <person name="Ginger M.L."/>
            <person name="Horn M."/>
            <person name="Schaap P."/>
            <person name="Caler L."/>
            <person name="Loftus B."/>
        </authorList>
    </citation>
    <scope>NUCLEOTIDE SEQUENCE [LARGE SCALE GENOMIC DNA]</scope>
    <source>
        <strain evidence="3 4">Neff</strain>
    </source>
</reference>
<sequence length="323" mass="35160">MQHLAEMRAAGLLPARAEGWRGSGGASKVKVTVLQQLPKAGKAAAASLDTFLHTQLQRDGRKADILILPENWLGASGHADVATNSSLQLLADVAKAHAVYILAGTMAEVQGGKRYVTSVLLAADGTMAGLYRKRKPTMEGAHDPGNEVGIFETPHGRIAVMICFDVENADIFEETLSHDPVVILNPTWIPLPRVISTMPSVASPSCSYPLSLLTAWGNAMETMSHKFENICIERGIYLVRCDMPYNCATGTSQVIAPHYTAHAATLKETHLSVFLERDREQMMKNHARFVGLFAPAERERTERRDRTGSRFGRVAKAASLSVT</sequence>
<dbReference type="PROSITE" id="PS50263">
    <property type="entry name" value="CN_HYDROLASE"/>
    <property type="match status" value="1"/>
</dbReference>
<organism evidence="3 4">
    <name type="scientific">Acanthamoeba castellanii (strain ATCC 30010 / Neff)</name>
    <dbReference type="NCBI Taxonomy" id="1257118"/>
    <lineage>
        <taxon>Eukaryota</taxon>
        <taxon>Amoebozoa</taxon>
        <taxon>Discosea</taxon>
        <taxon>Longamoebia</taxon>
        <taxon>Centramoebida</taxon>
        <taxon>Acanthamoebidae</taxon>
        <taxon>Acanthamoeba</taxon>
    </lineage>
</organism>
<dbReference type="PANTHER" id="PTHR43674:SF16">
    <property type="entry name" value="CARBON-NITROGEN FAMILY, PUTATIVE (AFU_ORTHOLOGUE AFUA_5G02350)-RELATED"/>
    <property type="match status" value="1"/>
</dbReference>
<dbReference type="Proteomes" id="UP000011083">
    <property type="component" value="Unassembled WGS sequence"/>
</dbReference>
<dbReference type="GO" id="GO:0016811">
    <property type="term" value="F:hydrolase activity, acting on carbon-nitrogen (but not peptide) bonds, in linear amides"/>
    <property type="evidence" value="ECO:0007669"/>
    <property type="project" value="TreeGrafter"/>
</dbReference>
<dbReference type="InterPro" id="IPR036526">
    <property type="entry name" value="C-N_Hydrolase_sf"/>
</dbReference>
<name>L8H973_ACACF</name>
<dbReference type="SUPFAM" id="SSF56317">
    <property type="entry name" value="Carbon-nitrogen hydrolase"/>
    <property type="match status" value="1"/>
</dbReference>
<gene>
    <name evidence="3" type="ORF">ACA1_280030</name>
</gene>
<protein>
    <submittedName>
        <fullName evidence="3">Hydrolase, carbonnitrogen superfamily protein</fullName>
    </submittedName>
</protein>
<proteinExistence type="predicted"/>
<dbReference type="KEGG" id="acan:ACA1_280030"/>
<dbReference type="PANTHER" id="PTHR43674">
    <property type="entry name" value="NITRILASE C965.09-RELATED"/>
    <property type="match status" value="1"/>
</dbReference>
<dbReference type="AlphaFoldDB" id="L8H973"/>
<dbReference type="GeneID" id="14921864"/>
<evidence type="ECO:0000313" key="4">
    <source>
        <dbReference type="Proteomes" id="UP000011083"/>
    </source>
</evidence>
<dbReference type="RefSeq" id="XP_004344734.1">
    <property type="nucleotide sequence ID" value="XM_004344684.1"/>
</dbReference>
<dbReference type="InterPro" id="IPR050345">
    <property type="entry name" value="Aliph_Amidase/BUP"/>
</dbReference>
<dbReference type="InterPro" id="IPR003010">
    <property type="entry name" value="C-N_Hydrolase"/>
</dbReference>